<dbReference type="InterPro" id="IPR032675">
    <property type="entry name" value="LRR_dom_sf"/>
</dbReference>
<dbReference type="Proteomes" id="UP001153555">
    <property type="component" value="Unassembled WGS sequence"/>
</dbReference>
<organism evidence="2 3">
    <name type="scientific">Striga hermonthica</name>
    <name type="common">Purple witchweed</name>
    <name type="synonym">Buchnera hermonthica</name>
    <dbReference type="NCBI Taxonomy" id="68872"/>
    <lineage>
        <taxon>Eukaryota</taxon>
        <taxon>Viridiplantae</taxon>
        <taxon>Streptophyta</taxon>
        <taxon>Embryophyta</taxon>
        <taxon>Tracheophyta</taxon>
        <taxon>Spermatophyta</taxon>
        <taxon>Magnoliopsida</taxon>
        <taxon>eudicotyledons</taxon>
        <taxon>Gunneridae</taxon>
        <taxon>Pentapetalae</taxon>
        <taxon>asterids</taxon>
        <taxon>lamiids</taxon>
        <taxon>Lamiales</taxon>
        <taxon>Orobanchaceae</taxon>
        <taxon>Buchnereae</taxon>
        <taxon>Striga</taxon>
    </lineage>
</organism>
<dbReference type="AlphaFoldDB" id="A0A9N7NK51"/>
<dbReference type="Gene3D" id="1.20.1280.50">
    <property type="match status" value="1"/>
</dbReference>
<dbReference type="Gene3D" id="3.80.10.10">
    <property type="entry name" value="Ribonuclease Inhibitor"/>
    <property type="match status" value="1"/>
</dbReference>
<keyword evidence="3" id="KW-1185">Reference proteome</keyword>
<evidence type="ECO:0000313" key="3">
    <source>
        <dbReference type="Proteomes" id="UP001153555"/>
    </source>
</evidence>
<dbReference type="PANTHER" id="PTHR31639">
    <property type="entry name" value="F-BOX PROTEIN-LIKE"/>
    <property type="match status" value="1"/>
</dbReference>
<feature type="domain" description="F-box" evidence="1">
    <location>
        <begin position="2"/>
        <end position="50"/>
    </location>
</feature>
<reference evidence="2" key="1">
    <citation type="submission" date="2019-12" db="EMBL/GenBank/DDBJ databases">
        <authorList>
            <person name="Scholes J."/>
        </authorList>
    </citation>
    <scope>NUCLEOTIDE SEQUENCE</scope>
</reference>
<dbReference type="EMBL" id="CACSLK010027838">
    <property type="protein sequence ID" value="CAA0833316.1"/>
    <property type="molecule type" value="Genomic_DNA"/>
</dbReference>
<dbReference type="InterPro" id="IPR001810">
    <property type="entry name" value="F-box_dom"/>
</dbReference>
<dbReference type="InterPro" id="IPR036047">
    <property type="entry name" value="F-box-like_dom_sf"/>
</dbReference>
<dbReference type="OrthoDB" id="912756at2759"/>
<dbReference type="Pfam" id="PF00646">
    <property type="entry name" value="F-box"/>
    <property type="match status" value="1"/>
</dbReference>
<accession>A0A9N7NK51</accession>
<name>A0A9N7NK51_STRHE</name>
<proteinExistence type="predicted"/>
<gene>
    <name evidence="2" type="ORF">SHERM_28583</name>
</gene>
<dbReference type="SUPFAM" id="SSF52047">
    <property type="entry name" value="RNI-like"/>
    <property type="match status" value="1"/>
</dbReference>
<evidence type="ECO:0000313" key="2">
    <source>
        <dbReference type="EMBL" id="CAA0833316.1"/>
    </source>
</evidence>
<protein>
    <recommendedName>
        <fullName evidence="1">F-box domain-containing protein</fullName>
    </recommendedName>
</protein>
<comment type="caution">
    <text evidence="2">The sequence shown here is derived from an EMBL/GenBank/DDBJ whole genome shotgun (WGS) entry which is preliminary data.</text>
</comment>
<dbReference type="PROSITE" id="PS50181">
    <property type="entry name" value="FBOX"/>
    <property type="match status" value="1"/>
</dbReference>
<dbReference type="PANTHER" id="PTHR31639:SF42">
    <property type="entry name" value="OS02G0160200 PROTEIN"/>
    <property type="match status" value="1"/>
</dbReference>
<evidence type="ECO:0000259" key="1">
    <source>
        <dbReference type="PROSITE" id="PS50181"/>
    </source>
</evidence>
<sequence length="176" mass="20650">MDDIILQLPQPILHHILRYLPEEEAVRTCLLSKSWRYLGSTRPNFDMREIEFKGSKQEFINLLERCLQLYHDHKICPQEFFLSMTKPDSESVLFLYKWIPVLARDWAVEAFSLSFETRANAFFDLPSVLFESESLQSLYLTGCNLSRVSCFDKEILSVNLKELCLSNVFITEDILE</sequence>
<dbReference type="SUPFAM" id="SSF81383">
    <property type="entry name" value="F-box domain"/>
    <property type="match status" value="1"/>
</dbReference>